<dbReference type="RefSeq" id="WP_140041933.1">
    <property type="nucleotide sequence ID" value="NZ_CP041016.1"/>
</dbReference>
<organism evidence="2 3">
    <name type="scientific">Sphingobium fuliginis ATCC 27551</name>
    <dbReference type="NCBI Taxonomy" id="1208342"/>
    <lineage>
        <taxon>Bacteria</taxon>
        <taxon>Pseudomonadati</taxon>
        <taxon>Pseudomonadota</taxon>
        <taxon>Alphaproteobacteria</taxon>
        <taxon>Sphingomonadales</taxon>
        <taxon>Sphingomonadaceae</taxon>
        <taxon>Sphingobium</taxon>
    </lineage>
</organism>
<reference evidence="2 3" key="1">
    <citation type="submission" date="2019-06" db="EMBL/GenBank/DDBJ databases">
        <title>Genome organization and adaptive potential of archetypical organophosphate degarding Sphingobium fuliginis ATCC 27551.</title>
        <authorList>
            <person name="Sarwar A."/>
            <person name="Parthasarathy S."/>
            <person name="Singh C."/>
            <person name="Siddavattam D."/>
        </authorList>
    </citation>
    <scope>NUCLEOTIDE SEQUENCE [LARGE SCALE GENOMIC DNA]</scope>
    <source>
        <strain evidence="2 3">ATCC 27551</strain>
    </source>
</reference>
<evidence type="ECO:0000313" key="3">
    <source>
        <dbReference type="Proteomes" id="UP000311469"/>
    </source>
</evidence>
<evidence type="ECO:0000256" key="1">
    <source>
        <dbReference type="SAM" id="MobiDB-lite"/>
    </source>
</evidence>
<accession>A0A5B8CES6</accession>
<dbReference type="Proteomes" id="UP000311469">
    <property type="component" value="Chromosome cSF1"/>
</dbReference>
<dbReference type="EMBL" id="CP041016">
    <property type="protein sequence ID" value="QDC37092.1"/>
    <property type="molecule type" value="Genomic_DNA"/>
</dbReference>
<protein>
    <submittedName>
        <fullName evidence="2">Uncharacterized protein</fullName>
    </submittedName>
</protein>
<gene>
    <name evidence="2" type="ORF">FIL70_07520</name>
</gene>
<evidence type="ECO:0000313" key="2">
    <source>
        <dbReference type="EMBL" id="QDC37092.1"/>
    </source>
</evidence>
<proteinExistence type="predicted"/>
<name>A0A5B8CES6_SPHSA</name>
<feature type="region of interest" description="Disordered" evidence="1">
    <location>
        <begin position="56"/>
        <end position="75"/>
    </location>
</feature>
<dbReference type="KEGG" id="sufl:FIL70_07520"/>
<dbReference type="AlphaFoldDB" id="A0A5B8CES6"/>
<sequence length="75" mass="8538">MEFDYYREMAEAAASHGASNIRELEWVMTEDRIADLRRHLAEDVGVDDEVNEMFGIPIVPGSPKDGAPFELRQRS</sequence>